<dbReference type="PRINTS" id="PR00252">
    <property type="entry name" value="NRIONCHANNEL"/>
</dbReference>
<dbReference type="PROSITE" id="PS00236">
    <property type="entry name" value="NEUROTR_ION_CHANNEL"/>
    <property type="match status" value="1"/>
</dbReference>
<evidence type="ECO:0000256" key="3">
    <source>
        <dbReference type="RuleBase" id="RU000687"/>
    </source>
</evidence>
<name>A0A9X0CFM0_9CNID</name>
<dbReference type="GO" id="GO:0004888">
    <property type="term" value="F:transmembrane signaling receptor activity"/>
    <property type="evidence" value="ECO:0007669"/>
    <property type="project" value="InterPro"/>
</dbReference>
<accession>A0A9X0CFM0</accession>
<evidence type="ECO:0000259" key="4">
    <source>
        <dbReference type="Pfam" id="PF02931"/>
    </source>
</evidence>
<feature type="domain" description="Neurotransmitter-gated ion-channel ligand-binding" evidence="4">
    <location>
        <begin position="113"/>
        <end position="279"/>
    </location>
</feature>
<comment type="similarity">
    <text evidence="3">Belongs to the ligand-gated ion channel (TC 1.A.9) family.</text>
</comment>
<keyword evidence="3" id="KW-0407">Ion channel</keyword>
<dbReference type="InterPro" id="IPR018000">
    <property type="entry name" value="Neurotransmitter_ion_chnl_CS"/>
</dbReference>
<keyword evidence="3" id="KW-0406">Ion transport</keyword>
<dbReference type="InterPro" id="IPR006202">
    <property type="entry name" value="Neur_chan_lig-bd"/>
</dbReference>
<evidence type="ECO:0000313" key="6">
    <source>
        <dbReference type="Proteomes" id="UP001163046"/>
    </source>
</evidence>
<evidence type="ECO:0000256" key="1">
    <source>
        <dbReference type="ARBA" id="ARBA00004141"/>
    </source>
</evidence>
<reference evidence="5" key="1">
    <citation type="submission" date="2023-01" db="EMBL/GenBank/DDBJ databases">
        <title>Genome assembly of the deep-sea coral Lophelia pertusa.</title>
        <authorList>
            <person name="Herrera S."/>
            <person name="Cordes E."/>
        </authorList>
    </citation>
    <scope>NUCLEOTIDE SEQUENCE</scope>
    <source>
        <strain evidence="5">USNM1676648</strain>
        <tissue evidence="5">Polyp</tissue>
    </source>
</reference>
<evidence type="ECO:0000256" key="2">
    <source>
        <dbReference type="ARBA" id="ARBA00023136"/>
    </source>
</evidence>
<dbReference type="SUPFAM" id="SSF63712">
    <property type="entry name" value="Nicotinic receptor ligand binding domain-like"/>
    <property type="match status" value="1"/>
</dbReference>
<dbReference type="InterPro" id="IPR006201">
    <property type="entry name" value="Neur_channel"/>
</dbReference>
<dbReference type="AlphaFoldDB" id="A0A9X0CFM0"/>
<dbReference type="Proteomes" id="UP001163046">
    <property type="component" value="Unassembled WGS sequence"/>
</dbReference>
<proteinExistence type="inferred from homology"/>
<dbReference type="GO" id="GO:0005230">
    <property type="term" value="F:extracellular ligand-gated monoatomic ion channel activity"/>
    <property type="evidence" value="ECO:0007669"/>
    <property type="project" value="InterPro"/>
</dbReference>
<evidence type="ECO:0000313" key="5">
    <source>
        <dbReference type="EMBL" id="KAJ7336018.1"/>
    </source>
</evidence>
<dbReference type="Pfam" id="PF02931">
    <property type="entry name" value="Neur_chan_LBD"/>
    <property type="match status" value="1"/>
</dbReference>
<organism evidence="5 6">
    <name type="scientific">Desmophyllum pertusum</name>
    <dbReference type="NCBI Taxonomy" id="174260"/>
    <lineage>
        <taxon>Eukaryota</taxon>
        <taxon>Metazoa</taxon>
        <taxon>Cnidaria</taxon>
        <taxon>Anthozoa</taxon>
        <taxon>Hexacorallia</taxon>
        <taxon>Scleractinia</taxon>
        <taxon>Caryophylliina</taxon>
        <taxon>Caryophylliidae</taxon>
        <taxon>Desmophyllum</taxon>
    </lineage>
</organism>
<dbReference type="GO" id="GO:0016020">
    <property type="term" value="C:membrane"/>
    <property type="evidence" value="ECO:0007669"/>
    <property type="project" value="UniProtKB-SubCell"/>
</dbReference>
<dbReference type="EMBL" id="MU827783">
    <property type="protein sequence ID" value="KAJ7336018.1"/>
    <property type="molecule type" value="Genomic_DNA"/>
</dbReference>
<gene>
    <name evidence="5" type="ORF">OS493_013392</name>
</gene>
<dbReference type="Gene3D" id="2.70.170.10">
    <property type="entry name" value="Neurotransmitter-gated ion-channel ligand-binding domain"/>
    <property type="match status" value="1"/>
</dbReference>
<dbReference type="InterPro" id="IPR036734">
    <property type="entry name" value="Neur_chan_lig-bd_sf"/>
</dbReference>
<protein>
    <recommendedName>
        <fullName evidence="4">Neurotransmitter-gated ion-channel ligand-binding domain-containing protein</fullName>
    </recommendedName>
</protein>
<dbReference type="PANTHER" id="PTHR18945">
    <property type="entry name" value="NEUROTRANSMITTER GATED ION CHANNEL"/>
    <property type="match status" value="1"/>
</dbReference>
<comment type="subcellular location">
    <subcellularLocation>
        <location evidence="1">Membrane</location>
        <topology evidence="1">Multi-pass membrane protein</topology>
    </subcellularLocation>
</comment>
<comment type="caution">
    <text evidence="5">The sequence shown here is derived from an EMBL/GenBank/DDBJ whole genome shotgun (WGS) entry which is preliminary data.</text>
</comment>
<keyword evidence="2" id="KW-0472">Membrane</keyword>
<dbReference type="OrthoDB" id="407674at2759"/>
<sequence>MNVETEFWADIIKSQEAIIYFINDEKSTNTNNTKYSSVVFPRSTLKKNGNLTRGTTIQFETETLDSKENITQQILTKYLSVVFPPSALKKGLKFKTTILFTLLLTACPGLTASKVIDKLLSNNSYDEALRPNYENGKPTIVECNLTVESFGNIEGADMEYKVYGYFQQQWNDSRLAGKLNRNLTIEGDAIDKFWVPDAYCYWARESNLMMPDAESHTKLKITPNGEMTYSRRLSLLASCEMDLKHFPMDSHKCSLKFGSYGHTTEDIIFRWESGITDVSVEKKKWPSVSTKAQN</sequence>
<keyword evidence="6" id="KW-1185">Reference proteome</keyword>
<keyword evidence="3" id="KW-0813">Transport</keyword>